<comment type="subcellular location">
    <subcellularLocation>
        <location evidence="1">Membrane</location>
        <topology evidence="1">Multi-pass membrane protein</topology>
    </subcellularLocation>
</comment>
<dbReference type="GO" id="GO:0016020">
    <property type="term" value="C:membrane"/>
    <property type="evidence" value="ECO:0007669"/>
    <property type="project" value="UniProtKB-SubCell"/>
</dbReference>
<keyword evidence="3 5" id="KW-1133">Transmembrane helix</keyword>
<comment type="caution">
    <text evidence="7">The sequence shown here is derived from an EMBL/GenBank/DDBJ whole genome shotgun (WGS) entry which is preliminary data.</text>
</comment>
<name>A0A367Y4X8_9MICO</name>
<accession>A0A367Y4X8</accession>
<dbReference type="OrthoDB" id="3268959at2"/>
<feature type="transmembrane region" description="Helical" evidence="5">
    <location>
        <begin position="201"/>
        <end position="222"/>
    </location>
</feature>
<gene>
    <name evidence="7" type="ORF">DTO57_08020</name>
</gene>
<dbReference type="PANTHER" id="PTHR43471">
    <property type="entry name" value="ABC TRANSPORTER PERMEASE"/>
    <property type="match status" value="1"/>
</dbReference>
<evidence type="ECO:0000256" key="4">
    <source>
        <dbReference type="ARBA" id="ARBA00023136"/>
    </source>
</evidence>
<dbReference type="InterPro" id="IPR013525">
    <property type="entry name" value="ABC2_TM"/>
</dbReference>
<dbReference type="Proteomes" id="UP000253508">
    <property type="component" value="Unassembled WGS sequence"/>
</dbReference>
<keyword evidence="4 5" id="KW-0472">Membrane</keyword>
<feature type="transmembrane region" description="Helical" evidence="5">
    <location>
        <begin position="28"/>
        <end position="51"/>
    </location>
</feature>
<feature type="domain" description="ABC-2 type transporter transmembrane" evidence="6">
    <location>
        <begin position="27"/>
        <end position="339"/>
    </location>
</feature>
<dbReference type="AlphaFoldDB" id="A0A367Y4X8"/>
<protein>
    <submittedName>
        <fullName evidence="7">ABC transporter permease</fullName>
    </submittedName>
</protein>
<evidence type="ECO:0000313" key="7">
    <source>
        <dbReference type="EMBL" id="RCK60071.1"/>
    </source>
</evidence>
<feature type="transmembrane region" description="Helical" evidence="5">
    <location>
        <begin position="145"/>
        <end position="167"/>
    </location>
</feature>
<reference evidence="7 8" key="1">
    <citation type="submission" date="2018-07" db="EMBL/GenBank/DDBJ databases">
        <title>Microbacterium endoborsara sp. nov., a novel actinobacterium isolated from Borszczowia aralocaspica.</title>
        <authorList>
            <person name="An D."/>
        </authorList>
    </citation>
    <scope>NUCLEOTIDE SEQUENCE [LARGE SCALE GENOMIC DNA]</scope>
    <source>
        <strain evidence="7 8">C1.15228</strain>
    </source>
</reference>
<feature type="transmembrane region" description="Helical" evidence="5">
    <location>
        <begin position="234"/>
        <end position="260"/>
    </location>
</feature>
<dbReference type="RefSeq" id="WP_114117686.1">
    <property type="nucleotide sequence ID" value="NZ_BMHU01000003.1"/>
</dbReference>
<evidence type="ECO:0000256" key="5">
    <source>
        <dbReference type="SAM" id="Phobius"/>
    </source>
</evidence>
<dbReference type="PANTHER" id="PTHR43471:SF3">
    <property type="entry name" value="ABC TRANSPORTER PERMEASE PROTEIN NATB"/>
    <property type="match status" value="1"/>
</dbReference>
<dbReference type="Pfam" id="PF12698">
    <property type="entry name" value="ABC2_membrane_3"/>
    <property type="match status" value="1"/>
</dbReference>
<evidence type="ECO:0000259" key="6">
    <source>
        <dbReference type="Pfam" id="PF12698"/>
    </source>
</evidence>
<feature type="transmembrane region" description="Helical" evidence="5">
    <location>
        <begin position="321"/>
        <end position="343"/>
    </location>
</feature>
<evidence type="ECO:0000256" key="1">
    <source>
        <dbReference type="ARBA" id="ARBA00004141"/>
    </source>
</evidence>
<evidence type="ECO:0000256" key="2">
    <source>
        <dbReference type="ARBA" id="ARBA00022692"/>
    </source>
</evidence>
<dbReference type="EMBL" id="QORO01000002">
    <property type="protein sequence ID" value="RCK60071.1"/>
    <property type="molecule type" value="Genomic_DNA"/>
</dbReference>
<proteinExistence type="predicted"/>
<evidence type="ECO:0000313" key="8">
    <source>
        <dbReference type="Proteomes" id="UP000253508"/>
    </source>
</evidence>
<keyword evidence="2 5" id="KW-0812">Transmembrane</keyword>
<dbReference type="GO" id="GO:0140359">
    <property type="term" value="F:ABC-type transporter activity"/>
    <property type="evidence" value="ECO:0007669"/>
    <property type="project" value="InterPro"/>
</dbReference>
<feature type="transmembrane region" description="Helical" evidence="5">
    <location>
        <begin position="272"/>
        <end position="301"/>
    </location>
</feature>
<organism evidence="7 8">
    <name type="scientific">Microbacterium sorbitolivorans</name>
    <dbReference type="NCBI Taxonomy" id="1867410"/>
    <lineage>
        <taxon>Bacteria</taxon>
        <taxon>Bacillati</taxon>
        <taxon>Actinomycetota</taxon>
        <taxon>Actinomycetes</taxon>
        <taxon>Micrococcales</taxon>
        <taxon>Microbacteriaceae</taxon>
        <taxon>Microbacterium</taxon>
    </lineage>
</organism>
<evidence type="ECO:0000256" key="3">
    <source>
        <dbReference type="ARBA" id="ARBA00022989"/>
    </source>
</evidence>
<sequence length="362" mass="38468">MNAQPLSLPQATYLVAEREVTTRVRSKAFIISTLILLIGIVVGIVAMNFFANRDESTTVAAPAEIAATLGSLPGVEVTEVSTAADARDLVESEEVDAAIISDADSPTGTAIVALTEAPSGLVEALSQPPAVELLDPNGGPSPMRYILAIAFGVVFMMSAMSFGMPVATSVVEEKQTRVIEILITSIPARALLAGKVIGNTLLALAQIVLIVAAVAVSLVVTGQTDILAGLGSPLLWFALFFVTGFLLIATLFAATGAMVSRQEDLSQSITPIMYIVMIPYFLVIFFNDNPLVMTIMSYVPFSSPVSMPIRLFFGEAGWWEPLISIVISLLAFAAVIGISAKIYENSLLRMGSKVKWREALRA</sequence>
<keyword evidence="8" id="KW-1185">Reference proteome</keyword>